<dbReference type="HOGENOM" id="CLU_850235_0_0_1"/>
<feature type="compositionally biased region" description="Low complexity" evidence="1">
    <location>
        <begin position="239"/>
        <end position="251"/>
    </location>
</feature>
<dbReference type="Proteomes" id="UP000053257">
    <property type="component" value="Unassembled WGS sequence"/>
</dbReference>
<evidence type="ECO:0000313" key="3">
    <source>
        <dbReference type="EMBL" id="KIP07156.1"/>
    </source>
</evidence>
<dbReference type="Gene3D" id="2.60.120.260">
    <property type="entry name" value="Galactose-binding domain-like"/>
    <property type="match status" value="1"/>
</dbReference>
<gene>
    <name evidence="3" type="ORF">PHLGIDRAFT_127796</name>
</gene>
<reference evidence="3 4" key="1">
    <citation type="journal article" date="2014" name="PLoS Genet.">
        <title>Analysis of the Phlebiopsis gigantea genome, transcriptome and secretome provides insight into its pioneer colonization strategies of wood.</title>
        <authorList>
            <person name="Hori C."/>
            <person name="Ishida T."/>
            <person name="Igarashi K."/>
            <person name="Samejima M."/>
            <person name="Suzuki H."/>
            <person name="Master E."/>
            <person name="Ferreira P."/>
            <person name="Ruiz-Duenas F.J."/>
            <person name="Held B."/>
            <person name="Canessa P."/>
            <person name="Larrondo L.F."/>
            <person name="Schmoll M."/>
            <person name="Druzhinina I.S."/>
            <person name="Kubicek C.P."/>
            <person name="Gaskell J.A."/>
            <person name="Kersten P."/>
            <person name="St John F."/>
            <person name="Glasner J."/>
            <person name="Sabat G."/>
            <person name="Splinter BonDurant S."/>
            <person name="Syed K."/>
            <person name="Yadav J."/>
            <person name="Mgbeahuruike A.C."/>
            <person name="Kovalchuk A."/>
            <person name="Asiegbu F.O."/>
            <person name="Lackner G."/>
            <person name="Hoffmeister D."/>
            <person name="Rencoret J."/>
            <person name="Gutierrez A."/>
            <person name="Sun H."/>
            <person name="Lindquist E."/>
            <person name="Barry K."/>
            <person name="Riley R."/>
            <person name="Grigoriev I.V."/>
            <person name="Henrissat B."/>
            <person name="Kues U."/>
            <person name="Berka R.M."/>
            <person name="Martinez A.T."/>
            <person name="Covert S.F."/>
            <person name="Blanchette R.A."/>
            <person name="Cullen D."/>
        </authorList>
    </citation>
    <scope>NUCLEOTIDE SEQUENCE [LARGE SCALE GENOMIC DNA]</scope>
    <source>
        <strain evidence="3 4">11061_1 CR5-6</strain>
    </source>
</reference>
<protein>
    <submittedName>
        <fullName evidence="3">Uncharacterized protein</fullName>
    </submittedName>
</protein>
<keyword evidence="2" id="KW-0472">Membrane</keyword>
<keyword evidence="2" id="KW-0812">Transmembrane</keyword>
<keyword evidence="2" id="KW-1133">Transmembrane helix</keyword>
<proteinExistence type="predicted"/>
<dbReference type="OrthoDB" id="2750658at2759"/>
<dbReference type="EMBL" id="KN840502">
    <property type="protein sequence ID" value="KIP07156.1"/>
    <property type="molecule type" value="Genomic_DNA"/>
</dbReference>
<keyword evidence="4" id="KW-1185">Reference proteome</keyword>
<feature type="compositionally biased region" description="Polar residues" evidence="1">
    <location>
        <begin position="276"/>
        <end position="288"/>
    </location>
</feature>
<feature type="transmembrane region" description="Helical" evidence="2">
    <location>
        <begin position="177"/>
        <end position="199"/>
    </location>
</feature>
<feature type="region of interest" description="Disordered" evidence="1">
    <location>
        <begin position="140"/>
        <end position="166"/>
    </location>
</feature>
<evidence type="ECO:0000256" key="2">
    <source>
        <dbReference type="SAM" id="Phobius"/>
    </source>
</evidence>
<sequence length="327" mass="33520">MQSGAVVVDDRSSQIDYTTDWYNDVIGQGTDYNQTVSVSGNQNAGFQFTFHGTSIAVYGSIPPNNTAVSTYIVDLSAPVSYTNVPSSVYTSRHLCFQSPTLPYGEHTLVVDIPESTIGHDWTQFYFDFLAYTPSNSSAGASSPSASSSGSSAVSPTGAAAEQTTASSSASKPALRTILPAVLVPCIVCIALLALALVLMRRRMRRAVPHAPETSARPFFAATYGSAPPSTPHTLKGPTSAPSSSSSALSSALPALPSGGGYSMAELSPGAAPSPTAVVSPTLASSPTAVPTPGGGDGMARVHEWAYAGGSVGAPSVATQEPPPVYRP</sequence>
<feature type="region of interest" description="Disordered" evidence="1">
    <location>
        <begin position="226"/>
        <end position="251"/>
    </location>
</feature>
<evidence type="ECO:0000256" key="1">
    <source>
        <dbReference type="SAM" id="MobiDB-lite"/>
    </source>
</evidence>
<name>A0A0C3RYG0_PHLG1</name>
<dbReference type="AlphaFoldDB" id="A0A0C3RYG0"/>
<accession>A0A0C3RYG0</accession>
<feature type="region of interest" description="Disordered" evidence="1">
    <location>
        <begin position="265"/>
        <end position="301"/>
    </location>
</feature>
<organism evidence="3 4">
    <name type="scientific">Phlebiopsis gigantea (strain 11061_1 CR5-6)</name>
    <name type="common">White-rot fungus</name>
    <name type="synonym">Peniophora gigantea</name>
    <dbReference type="NCBI Taxonomy" id="745531"/>
    <lineage>
        <taxon>Eukaryota</taxon>
        <taxon>Fungi</taxon>
        <taxon>Dikarya</taxon>
        <taxon>Basidiomycota</taxon>
        <taxon>Agaricomycotina</taxon>
        <taxon>Agaricomycetes</taxon>
        <taxon>Polyporales</taxon>
        <taxon>Phanerochaetaceae</taxon>
        <taxon>Phlebiopsis</taxon>
    </lineage>
</organism>
<evidence type="ECO:0000313" key="4">
    <source>
        <dbReference type="Proteomes" id="UP000053257"/>
    </source>
</evidence>